<gene>
    <name evidence="2" type="ORF">L485_09830</name>
</gene>
<dbReference type="PANTHER" id="PTHR43857">
    <property type="entry name" value="BLR7761 PROTEIN"/>
    <property type="match status" value="1"/>
</dbReference>
<evidence type="ECO:0000256" key="1">
    <source>
        <dbReference type="SAM" id="MobiDB-lite"/>
    </source>
</evidence>
<organism evidence="2 3">
    <name type="scientific">Sphingobium baderi LL03</name>
    <dbReference type="NCBI Taxonomy" id="1114964"/>
    <lineage>
        <taxon>Bacteria</taxon>
        <taxon>Pseudomonadati</taxon>
        <taxon>Pseudomonadota</taxon>
        <taxon>Alphaproteobacteria</taxon>
        <taxon>Sphingomonadales</taxon>
        <taxon>Sphingomonadaceae</taxon>
        <taxon>Sphingobium</taxon>
    </lineage>
</organism>
<evidence type="ECO:0000313" key="3">
    <source>
        <dbReference type="Proteomes" id="UP000015524"/>
    </source>
</evidence>
<accession>T0GPL5</accession>
<dbReference type="Gene3D" id="3.30.1330.40">
    <property type="entry name" value="RutC-like"/>
    <property type="match status" value="1"/>
</dbReference>
<dbReference type="AlphaFoldDB" id="T0GPL5"/>
<feature type="compositionally biased region" description="Basic and acidic residues" evidence="1">
    <location>
        <begin position="23"/>
        <end position="33"/>
    </location>
</feature>
<dbReference type="EMBL" id="ATIB01000054">
    <property type="protein sequence ID" value="EQB01923.1"/>
    <property type="molecule type" value="Genomic_DNA"/>
</dbReference>
<dbReference type="CDD" id="cd06154">
    <property type="entry name" value="YjgF_YER057c_UK114_like_6"/>
    <property type="match status" value="1"/>
</dbReference>
<name>T0GPL5_9SPHN</name>
<comment type="caution">
    <text evidence="2">The sequence shown here is derived from an EMBL/GenBank/DDBJ whole genome shotgun (WGS) entry which is preliminary data.</text>
</comment>
<dbReference type="InterPro" id="IPR006175">
    <property type="entry name" value="YjgF/YER057c/UK114"/>
</dbReference>
<dbReference type="PANTHER" id="PTHR43857:SF1">
    <property type="entry name" value="YJGH FAMILY PROTEIN"/>
    <property type="match status" value="1"/>
</dbReference>
<keyword evidence="3" id="KW-1185">Reference proteome</keyword>
<dbReference type="InterPro" id="IPR035959">
    <property type="entry name" value="RutC-like_sf"/>
</dbReference>
<dbReference type="Proteomes" id="UP000015524">
    <property type="component" value="Unassembled WGS sequence"/>
</dbReference>
<evidence type="ECO:0000313" key="2">
    <source>
        <dbReference type="EMBL" id="EQB01923.1"/>
    </source>
</evidence>
<proteinExistence type="predicted"/>
<sequence>MILSVLDPAVPTDHFSDCSGKALDSKPPRRQEPPDPFSRSIEGILMSRRLISSGSPFEAHVGYSRALVQGDWCFVSGTTGYDPETRAMPERAADQAANALKVIGAALEEGGFSFGDVVRVNYYITDPAYWDEIAAPLRAVFGDIRPAATCTVTGLIKPDMKIEIDVTAFKG</sequence>
<feature type="region of interest" description="Disordered" evidence="1">
    <location>
        <begin position="16"/>
        <end position="38"/>
    </location>
</feature>
<dbReference type="SUPFAM" id="SSF55298">
    <property type="entry name" value="YjgF-like"/>
    <property type="match status" value="1"/>
</dbReference>
<dbReference type="Pfam" id="PF01042">
    <property type="entry name" value="Ribonuc_L-PSP"/>
    <property type="match status" value="1"/>
</dbReference>
<dbReference type="eggNOG" id="COG0251">
    <property type="taxonomic scope" value="Bacteria"/>
</dbReference>
<protein>
    <submittedName>
        <fullName evidence="2">Uncharacterized protein</fullName>
    </submittedName>
</protein>
<dbReference type="PATRIC" id="fig|1114964.3.peg.1917"/>
<reference evidence="2 3" key="1">
    <citation type="journal article" date="2013" name="Genome Announc.">
        <title>Draft Genome Sequence of a Hexachlorocyclohexane-Degrading Bacterium, Sphingobium baderi Strain LL03T.</title>
        <authorList>
            <person name="Kaur J."/>
            <person name="Verma H."/>
            <person name="Tripathi C."/>
            <person name="Khurana J.P."/>
            <person name="Lal R."/>
        </authorList>
    </citation>
    <scope>NUCLEOTIDE SEQUENCE [LARGE SCALE GENOMIC DNA]</scope>
    <source>
        <strain evidence="2 3">LL03</strain>
    </source>
</reference>